<keyword evidence="3" id="KW-0678">Repressor</keyword>
<feature type="domain" description="Histone deacetylase complex subunit SAP30 Sin3 binding" evidence="8">
    <location>
        <begin position="37"/>
        <end position="89"/>
    </location>
</feature>
<reference evidence="9" key="1">
    <citation type="submission" date="2022-10" db="EMBL/GenBank/DDBJ databases">
        <title>Novel sulphate-reducing endosymbionts in the free-living metamonad Anaeramoeba.</title>
        <authorList>
            <person name="Jerlstrom-Hultqvist J."/>
            <person name="Cepicka I."/>
            <person name="Gallot-Lavallee L."/>
            <person name="Salas-Leiva D."/>
            <person name="Curtis B.A."/>
            <person name="Zahonova K."/>
            <person name="Pipaliya S."/>
            <person name="Dacks J."/>
            <person name="Roger A.J."/>
        </authorList>
    </citation>
    <scope>NUCLEOTIDE SEQUENCE</scope>
    <source>
        <strain evidence="9">BMAN</strain>
    </source>
</reference>
<proteinExistence type="inferred from homology"/>
<evidence type="ECO:0000256" key="6">
    <source>
        <dbReference type="ARBA" id="ARBA00023242"/>
    </source>
</evidence>
<evidence type="ECO:0000256" key="3">
    <source>
        <dbReference type="ARBA" id="ARBA00022491"/>
    </source>
</evidence>
<evidence type="ECO:0000256" key="4">
    <source>
        <dbReference type="ARBA" id="ARBA00023015"/>
    </source>
</evidence>
<evidence type="ECO:0000256" key="7">
    <source>
        <dbReference type="SAM" id="MobiDB-lite"/>
    </source>
</evidence>
<comment type="similarity">
    <text evidence="2">Belongs to the SAP30 family.</text>
</comment>
<dbReference type="PANTHER" id="PTHR13286">
    <property type="entry name" value="SAP30"/>
    <property type="match status" value="1"/>
</dbReference>
<evidence type="ECO:0000313" key="9">
    <source>
        <dbReference type="EMBL" id="KAJ5077433.1"/>
    </source>
</evidence>
<dbReference type="Proteomes" id="UP001149090">
    <property type="component" value="Unassembled WGS sequence"/>
</dbReference>
<evidence type="ECO:0000256" key="2">
    <source>
        <dbReference type="ARBA" id="ARBA00006283"/>
    </source>
</evidence>
<comment type="subcellular location">
    <subcellularLocation>
        <location evidence="1">Nucleus</location>
    </subcellularLocation>
</comment>
<gene>
    <name evidence="9" type="ORF">M0811_05956</name>
</gene>
<sequence length="92" mass="10832">MGRSSDKENRKSRRSTRKTTSRYSSGANQQLIDFSKLDRETLHKLKKIYKIKAAKNAKKHDICAKISECFMRQQVDEKTVIRNFLRVVKENN</sequence>
<organism evidence="9 10">
    <name type="scientific">Anaeramoeba ignava</name>
    <name type="common">Anaerobic marine amoeba</name>
    <dbReference type="NCBI Taxonomy" id="1746090"/>
    <lineage>
        <taxon>Eukaryota</taxon>
        <taxon>Metamonada</taxon>
        <taxon>Anaeramoebidae</taxon>
        <taxon>Anaeramoeba</taxon>
    </lineage>
</organism>
<dbReference type="InterPro" id="IPR038291">
    <property type="entry name" value="SAP30_C_sf"/>
</dbReference>
<name>A0A9Q0LR33_ANAIG</name>
<evidence type="ECO:0000259" key="8">
    <source>
        <dbReference type="Pfam" id="PF13867"/>
    </source>
</evidence>
<dbReference type="EMBL" id="JAPDFW010000058">
    <property type="protein sequence ID" value="KAJ5077433.1"/>
    <property type="molecule type" value="Genomic_DNA"/>
</dbReference>
<comment type="caution">
    <text evidence="9">The sequence shown here is derived from an EMBL/GenBank/DDBJ whole genome shotgun (WGS) entry which is preliminary data.</text>
</comment>
<evidence type="ECO:0000313" key="10">
    <source>
        <dbReference type="Proteomes" id="UP001149090"/>
    </source>
</evidence>
<dbReference type="Pfam" id="PF13867">
    <property type="entry name" value="SAP30_Sin3_bdg"/>
    <property type="match status" value="1"/>
</dbReference>
<dbReference type="InterPro" id="IPR024145">
    <property type="entry name" value="His_deAcase_SAP30/SAP30L"/>
</dbReference>
<keyword evidence="4" id="KW-0805">Transcription regulation</keyword>
<evidence type="ECO:0000256" key="5">
    <source>
        <dbReference type="ARBA" id="ARBA00023163"/>
    </source>
</evidence>
<dbReference type="Gene3D" id="6.10.160.20">
    <property type="match status" value="1"/>
</dbReference>
<keyword evidence="6" id="KW-0539">Nucleus</keyword>
<dbReference type="InterPro" id="IPR025718">
    <property type="entry name" value="SAP30_Sin3-bd"/>
</dbReference>
<keyword evidence="5" id="KW-0804">Transcription</keyword>
<dbReference type="AlphaFoldDB" id="A0A9Q0LR33"/>
<protein>
    <submittedName>
        <fullName evidence="9">Histone deacetylase complex subunit sap30l</fullName>
    </submittedName>
</protein>
<keyword evidence="10" id="KW-1185">Reference proteome</keyword>
<accession>A0A9Q0LR33</accession>
<feature type="region of interest" description="Disordered" evidence="7">
    <location>
        <begin position="1"/>
        <end position="27"/>
    </location>
</feature>
<dbReference type="GO" id="GO:0005634">
    <property type="term" value="C:nucleus"/>
    <property type="evidence" value="ECO:0007669"/>
    <property type="project" value="UniProtKB-SubCell"/>
</dbReference>
<feature type="compositionally biased region" description="Basic residues" evidence="7">
    <location>
        <begin position="10"/>
        <end position="20"/>
    </location>
</feature>
<evidence type="ECO:0000256" key="1">
    <source>
        <dbReference type="ARBA" id="ARBA00004123"/>
    </source>
</evidence>